<accession>A0A0W8IKP0</accession>
<dbReference type="CDD" id="cd08971">
    <property type="entry name" value="AcNei2_N"/>
    <property type="match status" value="1"/>
</dbReference>
<dbReference type="PROSITE" id="PS51066">
    <property type="entry name" value="ZF_FPG_2"/>
    <property type="match status" value="1"/>
</dbReference>
<dbReference type="InterPro" id="IPR044090">
    <property type="entry name" value="Nei2_N"/>
</dbReference>
<evidence type="ECO:0000256" key="3">
    <source>
        <dbReference type="ARBA" id="ARBA00022723"/>
    </source>
</evidence>
<evidence type="ECO:0000256" key="5">
    <source>
        <dbReference type="ARBA" id="ARBA00022771"/>
    </source>
</evidence>
<dbReference type="InterPro" id="IPR000214">
    <property type="entry name" value="Znf_DNA_glyclase/AP_lyase"/>
</dbReference>
<dbReference type="Pfam" id="PF01149">
    <property type="entry name" value="Fapy_DNA_glyco"/>
    <property type="match status" value="1"/>
</dbReference>
<dbReference type="InterPro" id="IPR012319">
    <property type="entry name" value="FPG_cat"/>
</dbReference>
<keyword evidence="12" id="KW-0326">Glycosidase</keyword>
<dbReference type="SUPFAM" id="SSF46946">
    <property type="entry name" value="S13-like H2TH domain"/>
    <property type="match status" value="1"/>
</dbReference>
<proteinExistence type="inferred from homology"/>
<dbReference type="EMBL" id="LQBM01000001">
    <property type="protein sequence ID" value="KUG60408.1"/>
    <property type="molecule type" value="Genomic_DNA"/>
</dbReference>
<dbReference type="InterPro" id="IPR010979">
    <property type="entry name" value="Ribosomal_uS13-like_H2TH"/>
</dbReference>
<keyword evidence="9" id="KW-0234">DNA repair</keyword>
<dbReference type="RefSeq" id="WP_058887394.1">
    <property type="nucleotide sequence ID" value="NZ_LQBM01000001.1"/>
</dbReference>
<evidence type="ECO:0000256" key="9">
    <source>
        <dbReference type="ARBA" id="ARBA00023204"/>
    </source>
</evidence>
<keyword evidence="3" id="KW-0479">Metal-binding</keyword>
<dbReference type="PANTHER" id="PTHR42697:SF1">
    <property type="entry name" value="ENDONUCLEASE 8"/>
    <property type="match status" value="1"/>
</dbReference>
<evidence type="ECO:0000256" key="11">
    <source>
        <dbReference type="ARBA" id="ARBA00023268"/>
    </source>
</evidence>
<keyword evidence="17" id="KW-1185">Reference proteome</keyword>
<keyword evidence="11" id="KW-0511">Multifunctional enzyme</keyword>
<dbReference type="InterPro" id="IPR035937">
    <property type="entry name" value="FPG_N"/>
</dbReference>
<dbReference type="GO" id="GO:0140078">
    <property type="term" value="F:class I DNA-(apurinic or apyrimidinic site) endonuclease activity"/>
    <property type="evidence" value="ECO:0007669"/>
    <property type="project" value="UniProtKB-EC"/>
</dbReference>
<dbReference type="Gene3D" id="1.10.8.50">
    <property type="match status" value="1"/>
</dbReference>
<keyword evidence="8" id="KW-0238">DNA-binding</keyword>
<comment type="caution">
    <text evidence="16">The sequence shown here is derived from an EMBL/GenBank/DDBJ whole genome shotgun (WGS) entry which is preliminary data.</text>
</comment>
<dbReference type="InterPro" id="IPR015886">
    <property type="entry name" value="H2TH_FPG"/>
</dbReference>
<keyword evidence="5 13" id="KW-0863">Zinc-finger</keyword>
<dbReference type="PROSITE" id="PS51068">
    <property type="entry name" value="FPG_CAT"/>
    <property type="match status" value="1"/>
</dbReference>
<evidence type="ECO:0000256" key="2">
    <source>
        <dbReference type="ARBA" id="ARBA00012720"/>
    </source>
</evidence>
<comment type="similarity">
    <text evidence="1">Belongs to the FPG family.</text>
</comment>
<dbReference type="EC" id="4.2.99.18" evidence="2"/>
<protein>
    <recommendedName>
        <fullName evidence="2">DNA-(apurinic or apyrimidinic site) lyase</fullName>
        <ecNumber evidence="2">4.2.99.18</ecNumber>
    </recommendedName>
</protein>
<evidence type="ECO:0000256" key="13">
    <source>
        <dbReference type="PROSITE-ProRule" id="PRU00391"/>
    </source>
</evidence>
<dbReference type="GO" id="GO:0006284">
    <property type="term" value="P:base-excision repair"/>
    <property type="evidence" value="ECO:0007669"/>
    <property type="project" value="InterPro"/>
</dbReference>
<keyword evidence="4" id="KW-0227">DNA damage</keyword>
<dbReference type="GO" id="GO:0003684">
    <property type="term" value="F:damaged DNA binding"/>
    <property type="evidence" value="ECO:0007669"/>
    <property type="project" value="InterPro"/>
</dbReference>
<evidence type="ECO:0000256" key="1">
    <source>
        <dbReference type="ARBA" id="ARBA00009409"/>
    </source>
</evidence>
<evidence type="ECO:0000256" key="4">
    <source>
        <dbReference type="ARBA" id="ARBA00022763"/>
    </source>
</evidence>
<evidence type="ECO:0000256" key="6">
    <source>
        <dbReference type="ARBA" id="ARBA00022801"/>
    </source>
</evidence>
<keyword evidence="7" id="KW-0862">Zinc</keyword>
<feature type="domain" description="Formamidopyrimidine-DNA glycosylase catalytic" evidence="15">
    <location>
        <begin position="2"/>
        <end position="93"/>
    </location>
</feature>
<dbReference type="SMART" id="SM00898">
    <property type="entry name" value="Fapy_DNA_glyco"/>
    <property type="match status" value="1"/>
</dbReference>
<dbReference type="Proteomes" id="UP000054023">
    <property type="component" value="Unassembled WGS sequence"/>
</dbReference>
<reference evidence="17" key="1">
    <citation type="submission" date="2015-12" db="EMBL/GenBank/DDBJ databases">
        <authorList>
            <person name="Nair G.R."/>
            <person name="Kaur G."/>
            <person name="Mayilraj S."/>
        </authorList>
    </citation>
    <scope>NUCLEOTIDE SEQUENCE [LARGE SCALE GENOMIC DNA]</scope>
    <source>
        <strain evidence="17">CD08_7</strain>
    </source>
</reference>
<gene>
    <name evidence="16" type="ORF">AVL63_08470</name>
</gene>
<evidence type="ECO:0000259" key="15">
    <source>
        <dbReference type="PROSITE" id="PS51068"/>
    </source>
</evidence>
<keyword evidence="6" id="KW-0378">Hydrolase</keyword>
<dbReference type="OrthoDB" id="9800855at2"/>
<evidence type="ECO:0000256" key="7">
    <source>
        <dbReference type="ARBA" id="ARBA00022833"/>
    </source>
</evidence>
<sequence>MPEGDTVFRQAAVLHAALGGKVLTSSDFRVPSYATVDLSGRTVERVIARGKHLLMQFGDLTVQSHLKMEGTWHVYPRDEQGGRPRWRRPAHTARCVLRTRDQEAVGFSLGELSVLSPAEETERLAHLGPDLLGPDWDAAEATRRLLSAPQRSIGVALLDQRNLAGVGNVFRSEICFLAGILPTRPVAEVANLARVIELSEKLLTVNRLRIRRCTTANPTAGPPYWVYGRGGKPCMRCGTRVRKSELGEAELRKAAVADRVIYFCPSCQS</sequence>
<dbReference type="SUPFAM" id="SSF81624">
    <property type="entry name" value="N-terminal domain of MutM-like DNA repair proteins"/>
    <property type="match status" value="1"/>
</dbReference>
<evidence type="ECO:0000256" key="12">
    <source>
        <dbReference type="ARBA" id="ARBA00023295"/>
    </source>
</evidence>
<dbReference type="PANTHER" id="PTHR42697">
    <property type="entry name" value="ENDONUCLEASE 8"/>
    <property type="match status" value="1"/>
</dbReference>
<dbReference type="SMART" id="SM01232">
    <property type="entry name" value="H2TH"/>
    <property type="match status" value="1"/>
</dbReference>
<evidence type="ECO:0000259" key="14">
    <source>
        <dbReference type="PROSITE" id="PS51066"/>
    </source>
</evidence>
<evidence type="ECO:0000313" key="17">
    <source>
        <dbReference type="Proteomes" id="UP000054023"/>
    </source>
</evidence>
<dbReference type="GO" id="GO:0008270">
    <property type="term" value="F:zinc ion binding"/>
    <property type="evidence" value="ECO:0007669"/>
    <property type="project" value="UniProtKB-KW"/>
</dbReference>
<keyword evidence="10" id="KW-0456">Lyase</keyword>
<evidence type="ECO:0000313" key="16">
    <source>
        <dbReference type="EMBL" id="KUG60408.1"/>
    </source>
</evidence>
<evidence type="ECO:0000256" key="10">
    <source>
        <dbReference type="ARBA" id="ARBA00023239"/>
    </source>
</evidence>
<evidence type="ECO:0000256" key="8">
    <source>
        <dbReference type="ARBA" id="ARBA00023125"/>
    </source>
</evidence>
<dbReference type="Pfam" id="PF06831">
    <property type="entry name" value="H2TH"/>
    <property type="match status" value="1"/>
</dbReference>
<dbReference type="STRING" id="317018.AVL63_08470"/>
<dbReference type="SUPFAM" id="SSF57716">
    <property type="entry name" value="Glucocorticoid receptor-like (DNA-binding domain)"/>
    <property type="match status" value="1"/>
</dbReference>
<name>A0A0W8IKP0_9MICC</name>
<dbReference type="AlphaFoldDB" id="A0A0W8IKP0"/>
<feature type="domain" description="FPG-type" evidence="14">
    <location>
        <begin position="225"/>
        <end position="269"/>
    </location>
</feature>
<dbReference type="GO" id="GO:0000703">
    <property type="term" value="F:oxidized pyrimidine nucleobase lesion DNA N-glycosylase activity"/>
    <property type="evidence" value="ECO:0007669"/>
    <property type="project" value="TreeGrafter"/>
</dbReference>
<organism evidence="16 17">
    <name type="scientific">Nesterenkonia jeotgali</name>
    <dbReference type="NCBI Taxonomy" id="317018"/>
    <lineage>
        <taxon>Bacteria</taxon>
        <taxon>Bacillati</taxon>
        <taxon>Actinomycetota</taxon>
        <taxon>Actinomycetes</taxon>
        <taxon>Micrococcales</taxon>
        <taxon>Micrococcaceae</taxon>
        <taxon>Nesterenkonia</taxon>
    </lineage>
</organism>
<dbReference type="Gene3D" id="3.20.190.10">
    <property type="entry name" value="MutM-like, N-terminal"/>
    <property type="match status" value="1"/>
</dbReference>